<evidence type="ECO:0000313" key="2">
    <source>
        <dbReference type="EMBL" id="HAG0018072.1"/>
    </source>
</evidence>
<organism evidence="2">
    <name type="scientific">Salmonella enterica</name>
    <name type="common">Salmonella choleraesuis</name>
    <dbReference type="NCBI Taxonomy" id="28901"/>
    <lineage>
        <taxon>Bacteria</taxon>
        <taxon>Pseudomonadati</taxon>
        <taxon>Pseudomonadota</taxon>
        <taxon>Gammaproteobacteria</taxon>
        <taxon>Enterobacterales</taxon>
        <taxon>Enterobacteriaceae</taxon>
        <taxon>Salmonella</taxon>
    </lineage>
</organism>
<dbReference type="Gene3D" id="3.60.10.10">
    <property type="entry name" value="Endonuclease/exonuclease/phosphatase"/>
    <property type="match status" value="1"/>
</dbReference>
<reference evidence="2" key="1">
    <citation type="journal article" date="2018" name="Genome Biol.">
        <title>SKESA: strategic k-mer extension for scrupulous assemblies.</title>
        <authorList>
            <person name="Souvorov A."/>
            <person name="Agarwala R."/>
            <person name="Lipman D.J."/>
        </authorList>
    </citation>
    <scope>NUCLEOTIDE SEQUENCE</scope>
    <source>
        <strain evidence="2">MA.CK_00/00002125</strain>
    </source>
</reference>
<dbReference type="AlphaFoldDB" id="A0A756I5Q5"/>
<dbReference type="EMBL" id="DAAWYJ010000075">
    <property type="protein sequence ID" value="HAG0018072.1"/>
    <property type="molecule type" value="Genomic_DNA"/>
</dbReference>
<comment type="caution">
    <text evidence="2">The sequence shown here is derived from an EMBL/GenBank/DDBJ whole genome shotgun (WGS) entry which is preliminary data.</text>
</comment>
<dbReference type="InterPro" id="IPR036691">
    <property type="entry name" value="Endo/exonu/phosph_ase_sf"/>
</dbReference>
<protein>
    <submittedName>
        <fullName evidence="2">Cytolethal distending toxin subunit B family protein</fullName>
    </submittedName>
</protein>
<feature type="signal peptide" evidence="1">
    <location>
        <begin position="1"/>
        <end position="16"/>
    </location>
</feature>
<sequence length="52" mass="5772">MKKIFLLLVVSISAHADLTDFKAATWNLQGASARSENKWNVNIRQLISGENA</sequence>
<gene>
    <name evidence="2" type="ORF">G8O67_005507</name>
</gene>
<feature type="chain" id="PRO_5028316617" evidence="1">
    <location>
        <begin position="17"/>
        <end position="52"/>
    </location>
</feature>
<reference evidence="2" key="2">
    <citation type="submission" date="2020-02" db="EMBL/GenBank/DDBJ databases">
        <authorList>
            <consortium name="NCBI Pathogen Detection Project"/>
        </authorList>
    </citation>
    <scope>NUCLEOTIDE SEQUENCE</scope>
    <source>
        <strain evidence="2">MA.CK_00/00002125</strain>
    </source>
</reference>
<proteinExistence type="predicted"/>
<accession>A0A756I5Q5</accession>
<keyword evidence="1" id="KW-0732">Signal</keyword>
<evidence type="ECO:0000256" key="1">
    <source>
        <dbReference type="SAM" id="SignalP"/>
    </source>
</evidence>
<name>A0A756I5Q5_SALER</name>
<feature type="non-terminal residue" evidence="2">
    <location>
        <position position="52"/>
    </location>
</feature>